<name>A0A2T2YDC6_9BACT</name>
<evidence type="ECO:0000256" key="1">
    <source>
        <dbReference type="ARBA" id="ARBA00022723"/>
    </source>
</evidence>
<dbReference type="EMBL" id="PYFT01000001">
    <property type="protein sequence ID" value="PSR53530.1"/>
    <property type="molecule type" value="Genomic_DNA"/>
</dbReference>
<keyword evidence="1" id="KW-0479">Metal-binding</keyword>
<evidence type="ECO:0000313" key="5">
    <source>
        <dbReference type="Proteomes" id="UP000240357"/>
    </source>
</evidence>
<dbReference type="InterPro" id="IPR013096">
    <property type="entry name" value="Cupin_2"/>
</dbReference>
<reference evidence="4 5" key="1">
    <citation type="submission" date="2018-03" db="EMBL/GenBank/DDBJ databases">
        <title>Adhaeribacter sp. HMF7605 Genome sequencing and assembly.</title>
        <authorList>
            <person name="Kang H."/>
            <person name="Kang J."/>
            <person name="Cha I."/>
            <person name="Kim H."/>
            <person name="Joh K."/>
        </authorList>
    </citation>
    <scope>NUCLEOTIDE SEQUENCE [LARGE SCALE GENOMIC DNA]</scope>
    <source>
        <strain evidence="4 5">HMF7605</strain>
    </source>
</reference>
<dbReference type="SUPFAM" id="SSF51182">
    <property type="entry name" value="RmlC-like cupins"/>
    <property type="match status" value="1"/>
</dbReference>
<comment type="caution">
    <text evidence="4">The sequence shown here is derived from an EMBL/GenBank/DDBJ whole genome shotgun (WGS) entry which is preliminary data.</text>
</comment>
<dbReference type="Pfam" id="PF07883">
    <property type="entry name" value="Cupin_2"/>
    <property type="match status" value="1"/>
</dbReference>
<evidence type="ECO:0000259" key="3">
    <source>
        <dbReference type="Pfam" id="PF07883"/>
    </source>
</evidence>
<accession>A0A2T2YDC6</accession>
<dbReference type="PANTHER" id="PTHR35848">
    <property type="entry name" value="OXALATE-BINDING PROTEIN"/>
    <property type="match status" value="1"/>
</dbReference>
<feature type="signal peptide" evidence="2">
    <location>
        <begin position="1"/>
        <end position="25"/>
    </location>
</feature>
<keyword evidence="5" id="KW-1185">Reference proteome</keyword>
<dbReference type="InterPro" id="IPR051610">
    <property type="entry name" value="GPI/OXD"/>
</dbReference>
<dbReference type="Gene3D" id="2.60.120.10">
    <property type="entry name" value="Jelly Rolls"/>
    <property type="match status" value="1"/>
</dbReference>
<dbReference type="Proteomes" id="UP000240357">
    <property type="component" value="Unassembled WGS sequence"/>
</dbReference>
<organism evidence="4 5">
    <name type="scientific">Adhaeribacter arboris</name>
    <dbReference type="NCBI Taxonomy" id="2072846"/>
    <lineage>
        <taxon>Bacteria</taxon>
        <taxon>Pseudomonadati</taxon>
        <taxon>Bacteroidota</taxon>
        <taxon>Cytophagia</taxon>
        <taxon>Cytophagales</taxon>
        <taxon>Hymenobacteraceae</taxon>
        <taxon>Adhaeribacter</taxon>
    </lineage>
</organism>
<protein>
    <submittedName>
        <fullName evidence="4">Cupin domain-containing protein</fullName>
    </submittedName>
</protein>
<dbReference type="OrthoDB" id="9797047at2"/>
<evidence type="ECO:0000313" key="4">
    <source>
        <dbReference type="EMBL" id="PSR53530.1"/>
    </source>
</evidence>
<feature type="domain" description="Cupin type-2" evidence="3">
    <location>
        <begin position="75"/>
        <end position="141"/>
    </location>
</feature>
<proteinExistence type="predicted"/>
<dbReference type="InterPro" id="IPR011051">
    <property type="entry name" value="RmlC_Cupin_sf"/>
</dbReference>
<dbReference type="RefSeq" id="WP_106928247.1">
    <property type="nucleotide sequence ID" value="NZ_PYFT01000001.1"/>
</dbReference>
<feature type="chain" id="PRO_5015706184" evidence="2">
    <location>
        <begin position="26"/>
        <end position="144"/>
    </location>
</feature>
<sequence>MKNNFLRYCCLILFFIIVTLFSAQAQTSEPGKYILEHDAQVANEQPGPHDGGGKSIGYSFFDDVKDYKTAFKKRTLKPGSSIGYHLQQEDEIYYILSGTGEMKMNEKTFAVKPGDAILTRPGSSHGLTPDKNSELTLIIVYPKK</sequence>
<dbReference type="GO" id="GO:0046872">
    <property type="term" value="F:metal ion binding"/>
    <property type="evidence" value="ECO:0007669"/>
    <property type="project" value="UniProtKB-KW"/>
</dbReference>
<keyword evidence="2" id="KW-0732">Signal</keyword>
<evidence type="ECO:0000256" key="2">
    <source>
        <dbReference type="SAM" id="SignalP"/>
    </source>
</evidence>
<gene>
    <name evidence="4" type="ORF">AHMF7605_08330</name>
</gene>
<dbReference type="PANTHER" id="PTHR35848:SF6">
    <property type="entry name" value="CUPIN TYPE-2 DOMAIN-CONTAINING PROTEIN"/>
    <property type="match status" value="1"/>
</dbReference>
<dbReference type="AlphaFoldDB" id="A0A2T2YDC6"/>
<dbReference type="InterPro" id="IPR014710">
    <property type="entry name" value="RmlC-like_jellyroll"/>
</dbReference>